<sequence>MSIAYNGSAKLAAPQFKAYKGLRISVKEKMRLNNIVWREWYLQYVKKRKNTRRQKDMQFSTSNGGGAQEAHRGLAGR</sequence>
<evidence type="ECO:0000313" key="3">
    <source>
        <dbReference type="Proteomes" id="UP000593567"/>
    </source>
</evidence>
<evidence type="ECO:0000256" key="1">
    <source>
        <dbReference type="SAM" id="MobiDB-lite"/>
    </source>
</evidence>
<feature type="region of interest" description="Disordered" evidence="1">
    <location>
        <begin position="50"/>
        <end position="77"/>
    </location>
</feature>
<evidence type="ECO:0000313" key="2">
    <source>
        <dbReference type="EMBL" id="KAF6035758.1"/>
    </source>
</evidence>
<dbReference type="EMBL" id="VXIV02000832">
    <property type="protein sequence ID" value="KAF6035758.1"/>
    <property type="molecule type" value="Genomic_DNA"/>
</dbReference>
<gene>
    <name evidence="2" type="ORF">EB796_005922</name>
</gene>
<organism evidence="2 3">
    <name type="scientific">Bugula neritina</name>
    <name type="common">Brown bryozoan</name>
    <name type="synonym">Sertularia neritina</name>
    <dbReference type="NCBI Taxonomy" id="10212"/>
    <lineage>
        <taxon>Eukaryota</taxon>
        <taxon>Metazoa</taxon>
        <taxon>Spiralia</taxon>
        <taxon>Lophotrochozoa</taxon>
        <taxon>Bryozoa</taxon>
        <taxon>Gymnolaemata</taxon>
        <taxon>Cheilostomatida</taxon>
        <taxon>Flustrina</taxon>
        <taxon>Buguloidea</taxon>
        <taxon>Bugulidae</taxon>
        <taxon>Bugula</taxon>
    </lineage>
</organism>
<dbReference type="Proteomes" id="UP000593567">
    <property type="component" value="Unassembled WGS sequence"/>
</dbReference>
<accession>A0A7J7KDR1</accession>
<dbReference type="AlphaFoldDB" id="A0A7J7KDR1"/>
<reference evidence="2" key="1">
    <citation type="submission" date="2020-06" db="EMBL/GenBank/DDBJ databases">
        <title>Draft genome of Bugula neritina, a colonial animal packing powerful symbionts and potential medicines.</title>
        <authorList>
            <person name="Rayko M."/>
        </authorList>
    </citation>
    <scope>NUCLEOTIDE SEQUENCE [LARGE SCALE GENOMIC DNA]</scope>
    <source>
        <strain evidence="2">Kwan_BN1</strain>
    </source>
</reference>
<name>A0A7J7KDR1_BUGNE</name>
<protein>
    <submittedName>
        <fullName evidence="2">MLXIPL</fullName>
    </submittedName>
</protein>
<keyword evidence="3" id="KW-1185">Reference proteome</keyword>
<dbReference type="OrthoDB" id="6086776at2759"/>
<comment type="caution">
    <text evidence="2">The sequence shown here is derived from an EMBL/GenBank/DDBJ whole genome shotgun (WGS) entry which is preliminary data.</text>
</comment>
<proteinExistence type="predicted"/>